<sequence>MSRMQLFAAQADLELRMLAEADHFDGGFLGGPRQPSFVRLPHTDEPGLQDALACLLRAEMACDFAEAVADADAAAQTAPPGDAELVAGTAARASARRRAAQRAAAHEAHIVEVIREPIPMAPGTGAAGETAMEVVGYVGVTGRSSPSLPS</sequence>
<name>A0AAV7XYC5_9NEOP</name>
<proteinExistence type="predicted"/>
<evidence type="ECO:0000313" key="1">
    <source>
        <dbReference type="EMBL" id="KAJ1529163.1"/>
    </source>
</evidence>
<accession>A0AAV7XYC5</accession>
<evidence type="ECO:0000313" key="2">
    <source>
        <dbReference type="Proteomes" id="UP001075354"/>
    </source>
</evidence>
<protein>
    <submittedName>
        <fullName evidence="1">Uncharacterized protein</fullName>
    </submittedName>
</protein>
<dbReference type="AlphaFoldDB" id="A0AAV7XYC5"/>
<dbReference type="EMBL" id="JAPTSV010000003">
    <property type="protein sequence ID" value="KAJ1529163.1"/>
    <property type="molecule type" value="Genomic_DNA"/>
</dbReference>
<keyword evidence="2" id="KW-1185">Reference proteome</keyword>
<comment type="caution">
    <text evidence="1">The sequence shown here is derived from an EMBL/GenBank/DDBJ whole genome shotgun (WGS) entry which is preliminary data.</text>
</comment>
<reference evidence="1" key="1">
    <citation type="submission" date="2022-12" db="EMBL/GenBank/DDBJ databases">
        <title>Chromosome-level genome assembly of the bean flower thrips Megalurothrips usitatus.</title>
        <authorList>
            <person name="Ma L."/>
            <person name="Liu Q."/>
            <person name="Li H."/>
            <person name="Cai W."/>
        </authorList>
    </citation>
    <scope>NUCLEOTIDE SEQUENCE</scope>
    <source>
        <strain evidence="1">Cailab_2022a</strain>
    </source>
</reference>
<gene>
    <name evidence="1" type="ORF">ONE63_005971</name>
</gene>
<dbReference type="Proteomes" id="UP001075354">
    <property type="component" value="Chromosome 3"/>
</dbReference>
<organism evidence="1 2">
    <name type="scientific">Megalurothrips usitatus</name>
    <name type="common">bean blossom thrips</name>
    <dbReference type="NCBI Taxonomy" id="439358"/>
    <lineage>
        <taxon>Eukaryota</taxon>
        <taxon>Metazoa</taxon>
        <taxon>Ecdysozoa</taxon>
        <taxon>Arthropoda</taxon>
        <taxon>Hexapoda</taxon>
        <taxon>Insecta</taxon>
        <taxon>Pterygota</taxon>
        <taxon>Neoptera</taxon>
        <taxon>Paraneoptera</taxon>
        <taxon>Thysanoptera</taxon>
        <taxon>Terebrantia</taxon>
        <taxon>Thripoidea</taxon>
        <taxon>Thripidae</taxon>
        <taxon>Megalurothrips</taxon>
    </lineage>
</organism>